<gene>
    <name evidence="3" type="ORF">SAMN03080606_03141</name>
</gene>
<organism evidence="3 4">
    <name type="scientific">Alkaliphilus peptidifermentans DSM 18978</name>
    <dbReference type="NCBI Taxonomy" id="1120976"/>
    <lineage>
        <taxon>Bacteria</taxon>
        <taxon>Bacillati</taxon>
        <taxon>Bacillota</taxon>
        <taxon>Clostridia</taxon>
        <taxon>Peptostreptococcales</taxon>
        <taxon>Natronincolaceae</taxon>
        <taxon>Alkaliphilus</taxon>
    </lineage>
</organism>
<dbReference type="STRING" id="1120976.SAMN03080606_03141"/>
<proteinExistence type="predicted"/>
<evidence type="ECO:0000313" key="3">
    <source>
        <dbReference type="EMBL" id="SCY93578.1"/>
    </source>
</evidence>
<feature type="domain" description="LiaI-LiaF-like transmembrane region" evidence="2">
    <location>
        <begin position="6"/>
        <end position="51"/>
    </location>
</feature>
<evidence type="ECO:0000256" key="1">
    <source>
        <dbReference type="SAM" id="Phobius"/>
    </source>
</evidence>
<evidence type="ECO:0000313" key="4">
    <source>
        <dbReference type="Proteomes" id="UP000198636"/>
    </source>
</evidence>
<keyword evidence="1" id="KW-0472">Membrane</keyword>
<accession>A0A1G5K0R5</accession>
<feature type="transmembrane region" description="Helical" evidence="1">
    <location>
        <begin position="57"/>
        <end position="76"/>
    </location>
</feature>
<evidence type="ECO:0000259" key="2">
    <source>
        <dbReference type="Pfam" id="PF18917"/>
    </source>
</evidence>
<dbReference type="Pfam" id="PF18917">
    <property type="entry name" value="LiaI-LiaF-like_TM1"/>
    <property type="match status" value="1"/>
</dbReference>
<keyword evidence="1" id="KW-0812">Transmembrane</keyword>
<feature type="transmembrane region" description="Helical" evidence="1">
    <location>
        <begin position="35"/>
        <end position="52"/>
    </location>
</feature>
<reference evidence="3 4" key="1">
    <citation type="submission" date="2016-10" db="EMBL/GenBank/DDBJ databases">
        <authorList>
            <person name="de Groot N.N."/>
        </authorList>
    </citation>
    <scope>NUCLEOTIDE SEQUENCE [LARGE SCALE GENOMIC DNA]</scope>
    <source>
        <strain evidence="3 4">DSM 18978</strain>
    </source>
</reference>
<dbReference type="EMBL" id="FMUS01000022">
    <property type="protein sequence ID" value="SCY93578.1"/>
    <property type="molecule type" value="Genomic_DNA"/>
</dbReference>
<dbReference type="InterPro" id="IPR043726">
    <property type="entry name" value="LiaI-LiaF-like_TM1"/>
</dbReference>
<dbReference type="AlphaFoldDB" id="A0A1G5K0R5"/>
<protein>
    <recommendedName>
        <fullName evidence="2">LiaI-LiaF-like transmembrane region domain-containing protein</fullName>
    </recommendedName>
</protein>
<name>A0A1G5K0R5_9FIRM</name>
<dbReference type="Proteomes" id="UP000198636">
    <property type="component" value="Unassembled WGS sequence"/>
</dbReference>
<keyword evidence="4" id="KW-1185">Reference proteome</keyword>
<sequence>MDRDKIIGGILLISIGTIFLLINLGFLSWSVFNSFIQLWPLILVVFGINIIFKNNTIISAITWILFFGIIIGYGIYYDTGYKSSTSGLDHLTIEKHYAAETAELNLKLGGLRFDIGASDHHIRLVEAAIDKRYVNHRLDQRNNHKRSILSFESKSSGISLFERGGSHYLFYLNKDIPWSINADIGAISGSMNLQELEVKDVDIKIGAGNLELILGDNSPLTEIKIDGGASNLDIILSKSMGAKIKVAGGLNKTNIARLGWSNTGDYYISPGYEEALSKAIIEIDAGVANINIIRR</sequence>
<feature type="transmembrane region" description="Helical" evidence="1">
    <location>
        <begin position="7"/>
        <end position="29"/>
    </location>
</feature>
<keyword evidence="1" id="KW-1133">Transmembrane helix</keyword>